<dbReference type="InterPro" id="IPR031322">
    <property type="entry name" value="Shikimate/glucono_kinase"/>
</dbReference>
<keyword evidence="7 9" id="KW-0067">ATP-binding</keyword>
<evidence type="ECO:0000256" key="1">
    <source>
        <dbReference type="ARBA" id="ARBA00004761"/>
    </source>
</evidence>
<accession>A0A2M9APU6</accession>
<dbReference type="InterPro" id="IPR006001">
    <property type="entry name" value="Therm_gnt_kin"/>
</dbReference>
<evidence type="ECO:0000256" key="3">
    <source>
        <dbReference type="ARBA" id="ARBA00012054"/>
    </source>
</evidence>
<organism evidence="10 11">
    <name type="scientific">Hymenobacter chitinivorans DSM 11115</name>
    <dbReference type="NCBI Taxonomy" id="1121954"/>
    <lineage>
        <taxon>Bacteria</taxon>
        <taxon>Pseudomonadati</taxon>
        <taxon>Bacteroidota</taxon>
        <taxon>Cytophagia</taxon>
        <taxon>Cytophagales</taxon>
        <taxon>Hymenobacteraceae</taxon>
        <taxon>Hymenobacter</taxon>
    </lineage>
</organism>
<evidence type="ECO:0000256" key="9">
    <source>
        <dbReference type="RuleBase" id="RU363066"/>
    </source>
</evidence>
<keyword evidence="4 9" id="KW-0808">Transferase</keyword>
<comment type="pathway">
    <text evidence="1">Carbohydrate acid metabolism.</text>
</comment>
<dbReference type="PANTHER" id="PTHR43442">
    <property type="entry name" value="GLUCONOKINASE-RELATED"/>
    <property type="match status" value="1"/>
</dbReference>
<dbReference type="Pfam" id="PF01202">
    <property type="entry name" value="SKI"/>
    <property type="match status" value="1"/>
</dbReference>
<dbReference type="GO" id="GO:0005975">
    <property type="term" value="P:carbohydrate metabolic process"/>
    <property type="evidence" value="ECO:0007669"/>
    <property type="project" value="InterPro"/>
</dbReference>
<dbReference type="RefSeq" id="WP_100339086.1">
    <property type="nucleotide sequence ID" value="NZ_PGFA01000006.1"/>
</dbReference>
<evidence type="ECO:0000256" key="5">
    <source>
        <dbReference type="ARBA" id="ARBA00022741"/>
    </source>
</evidence>
<dbReference type="Proteomes" id="UP000228535">
    <property type="component" value="Unassembled WGS sequence"/>
</dbReference>
<dbReference type="AlphaFoldDB" id="A0A2M9APU6"/>
<reference evidence="10 11" key="1">
    <citation type="submission" date="2017-11" db="EMBL/GenBank/DDBJ databases">
        <title>Genomic Encyclopedia of Archaeal and Bacterial Type Strains, Phase II (KMG-II): From Individual Species to Whole Genera.</title>
        <authorList>
            <person name="Goeker M."/>
        </authorList>
    </citation>
    <scope>NUCLEOTIDE SEQUENCE [LARGE SCALE GENOMIC DNA]</scope>
    <source>
        <strain evidence="10 11">DSM 11115</strain>
    </source>
</reference>
<dbReference type="CDD" id="cd02021">
    <property type="entry name" value="GntK"/>
    <property type="match status" value="1"/>
</dbReference>
<comment type="catalytic activity">
    <reaction evidence="8 9">
        <text>D-gluconate + ATP = 6-phospho-D-gluconate + ADP + H(+)</text>
        <dbReference type="Rhea" id="RHEA:19433"/>
        <dbReference type="ChEBI" id="CHEBI:15378"/>
        <dbReference type="ChEBI" id="CHEBI:18391"/>
        <dbReference type="ChEBI" id="CHEBI:30616"/>
        <dbReference type="ChEBI" id="CHEBI:58759"/>
        <dbReference type="ChEBI" id="CHEBI:456216"/>
        <dbReference type="EC" id="2.7.1.12"/>
    </reaction>
</comment>
<protein>
    <recommendedName>
        <fullName evidence="3 9">Gluconokinase</fullName>
        <ecNumber evidence="3 9">2.7.1.12</ecNumber>
    </recommendedName>
</protein>
<dbReference type="GO" id="GO:0005524">
    <property type="term" value="F:ATP binding"/>
    <property type="evidence" value="ECO:0007669"/>
    <property type="project" value="UniProtKB-KW"/>
</dbReference>
<dbReference type="PANTHER" id="PTHR43442:SF3">
    <property type="entry name" value="GLUCONOKINASE-RELATED"/>
    <property type="match status" value="1"/>
</dbReference>
<dbReference type="GO" id="GO:0005737">
    <property type="term" value="C:cytoplasm"/>
    <property type="evidence" value="ECO:0007669"/>
    <property type="project" value="TreeGrafter"/>
</dbReference>
<evidence type="ECO:0000256" key="8">
    <source>
        <dbReference type="ARBA" id="ARBA00048090"/>
    </source>
</evidence>
<dbReference type="SUPFAM" id="SSF52540">
    <property type="entry name" value="P-loop containing nucleoside triphosphate hydrolases"/>
    <property type="match status" value="1"/>
</dbReference>
<dbReference type="NCBIfam" id="TIGR01313">
    <property type="entry name" value="therm_gnt_kin"/>
    <property type="match status" value="1"/>
</dbReference>
<name>A0A2M9APU6_9BACT</name>
<keyword evidence="6 9" id="KW-0418">Kinase</keyword>
<dbReference type="InterPro" id="IPR027417">
    <property type="entry name" value="P-loop_NTPase"/>
</dbReference>
<evidence type="ECO:0000256" key="4">
    <source>
        <dbReference type="ARBA" id="ARBA00022679"/>
    </source>
</evidence>
<keyword evidence="11" id="KW-1185">Reference proteome</keyword>
<sequence>MSASRVFIIMGVSGSGKTTVGRLLAQTLGLPFFDADDFHSPENVAKMQGGTPLTDDDRQSWLTRLAASIQQWSRGPGAVLACSALKEKYRQQLSAATTESISWTLLDGPPELVRQRLEQRQNHYMSPALLNSQFATLERPAYALCLPIDAAPDYLVSQIVAHFK</sequence>
<comment type="caution">
    <text evidence="10">The sequence shown here is derived from an EMBL/GenBank/DDBJ whole genome shotgun (WGS) entry which is preliminary data.</text>
</comment>
<comment type="similarity">
    <text evidence="2 9">Belongs to the gluconokinase GntK/GntV family.</text>
</comment>
<evidence type="ECO:0000313" key="10">
    <source>
        <dbReference type="EMBL" id="PJJ47724.1"/>
    </source>
</evidence>
<gene>
    <name evidence="10" type="ORF">CLV45_4862</name>
</gene>
<dbReference type="GO" id="GO:0046316">
    <property type="term" value="F:gluconokinase activity"/>
    <property type="evidence" value="ECO:0007669"/>
    <property type="project" value="UniProtKB-EC"/>
</dbReference>
<dbReference type="EMBL" id="PGFA01000006">
    <property type="protein sequence ID" value="PJJ47724.1"/>
    <property type="molecule type" value="Genomic_DNA"/>
</dbReference>
<dbReference type="Gene3D" id="3.40.50.300">
    <property type="entry name" value="P-loop containing nucleotide triphosphate hydrolases"/>
    <property type="match status" value="1"/>
</dbReference>
<dbReference type="EC" id="2.7.1.12" evidence="3 9"/>
<evidence type="ECO:0000313" key="11">
    <source>
        <dbReference type="Proteomes" id="UP000228535"/>
    </source>
</evidence>
<dbReference type="OrthoDB" id="9813917at2"/>
<evidence type="ECO:0000256" key="6">
    <source>
        <dbReference type="ARBA" id="ARBA00022777"/>
    </source>
</evidence>
<proteinExistence type="inferred from homology"/>
<evidence type="ECO:0000256" key="2">
    <source>
        <dbReference type="ARBA" id="ARBA00008420"/>
    </source>
</evidence>
<keyword evidence="5 9" id="KW-0547">Nucleotide-binding</keyword>
<evidence type="ECO:0000256" key="7">
    <source>
        <dbReference type="ARBA" id="ARBA00022840"/>
    </source>
</evidence>